<dbReference type="InterPro" id="IPR029479">
    <property type="entry name" value="Nitroreductase"/>
</dbReference>
<reference evidence="9 10" key="1">
    <citation type="journal article" date="2011" name="Proc. Natl. Acad. Sci. U.S.A.">
        <title>Evolutionary erosion of yeast sex chromosomes by mating-type switching accidents.</title>
        <authorList>
            <person name="Gordon J.L."/>
            <person name="Armisen D."/>
            <person name="Proux-Wera E."/>
            <person name="Oheigeartaigh S.S."/>
            <person name="Byrne K.P."/>
            <person name="Wolfe K.H."/>
        </authorList>
    </citation>
    <scope>NUCLEOTIDE SEQUENCE [LARGE SCALE GENOMIC DNA]</scope>
    <source>
        <strain evidence="10">ATCC 10597 / BCRC 20456 / CBS 421 / NBRC 0211 / NRRL Y-12639</strain>
    </source>
</reference>
<sequence>MANVQEFLNTIENRRTIYNLKPELPEGITVEDIKETVQRITKNGPSAFNSQPNRALILTGTTHKKVWDSVVNAMPTDNAKMRPKACRDEAYGSVIFFVEEKATQKLQSDFAAFAEVFPACAQQSSGAVQIESWAAVEALGLGCNLQHYNPLVRAALPQDVPTSWTVHSQLIFGVKNGEAGAKEFNENPVKIYN</sequence>
<dbReference type="PANTHER" id="PTHR43035">
    <property type="entry name" value="FATTY ACID REPRESSION MUTANT PROTEIN 2-RELATED"/>
    <property type="match status" value="1"/>
</dbReference>
<dbReference type="Proteomes" id="UP000000689">
    <property type="component" value="Chromosome 1"/>
</dbReference>
<dbReference type="GO" id="GO:0034599">
    <property type="term" value="P:cellular response to oxidative stress"/>
    <property type="evidence" value="ECO:0007669"/>
    <property type="project" value="InterPro"/>
</dbReference>
<dbReference type="CDD" id="cd02140">
    <property type="entry name" value="Frm2-like"/>
    <property type="match status" value="1"/>
</dbReference>
<keyword evidence="6" id="KW-0560">Oxidoreductase</keyword>
<dbReference type="GO" id="GO:0016491">
    <property type="term" value="F:oxidoreductase activity"/>
    <property type="evidence" value="ECO:0007669"/>
    <property type="project" value="UniProtKB-KW"/>
</dbReference>
<dbReference type="Pfam" id="PF00881">
    <property type="entry name" value="Nitroreductase"/>
    <property type="match status" value="1"/>
</dbReference>
<evidence type="ECO:0000256" key="4">
    <source>
        <dbReference type="ARBA" id="ARBA00007118"/>
    </source>
</evidence>
<dbReference type="OMA" id="YDIPANW"/>
<dbReference type="GO" id="GO:0005737">
    <property type="term" value="C:cytoplasm"/>
    <property type="evidence" value="ECO:0007669"/>
    <property type="project" value="UniProtKB-SubCell"/>
</dbReference>
<dbReference type="STRING" id="1071378.G0W332"/>
<evidence type="ECO:0000256" key="7">
    <source>
        <dbReference type="ARBA" id="ARBA00023242"/>
    </source>
</evidence>
<proteinExistence type="inferred from homology"/>
<dbReference type="SUPFAM" id="SSF55469">
    <property type="entry name" value="FMN-dependent nitroreductase-like"/>
    <property type="match status" value="1"/>
</dbReference>
<dbReference type="OrthoDB" id="2138173at2759"/>
<evidence type="ECO:0000256" key="3">
    <source>
        <dbReference type="ARBA" id="ARBA00004496"/>
    </source>
</evidence>
<gene>
    <name evidence="9" type="primary">NDAI0A00620</name>
    <name evidence="9" type="ordered locus">NDAI_0A00620</name>
</gene>
<dbReference type="PANTHER" id="PTHR43035:SF1">
    <property type="entry name" value="FATTY ACID REPRESSION MUTANT PROTEIN 2-RELATED"/>
    <property type="match status" value="1"/>
</dbReference>
<dbReference type="eggNOG" id="ENOG502RYI9">
    <property type="taxonomic scope" value="Eukaryota"/>
</dbReference>
<evidence type="ECO:0000256" key="6">
    <source>
        <dbReference type="ARBA" id="ARBA00023002"/>
    </source>
</evidence>
<accession>G0W332</accession>
<keyword evidence="5" id="KW-0963">Cytoplasm</keyword>
<dbReference type="GO" id="GO:0005634">
    <property type="term" value="C:nucleus"/>
    <property type="evidence" value="ECO:0007669"/>
    <property type="project" value="UniProtKB-SubCell"/>
</dbReference>
<dbReference type="Gene3D" id="3.40.109.10">
    <property type="entry name" value="NADH Oxidase"/>
    <property type="match status" value="1"/>
</dbReference>
<dbReference type="EMBL" id="HE580267">
    <property type="protein sequence ID" value="CCD22220.1"/>
    <property type="molecule type" value="Genomic_DNA"/>
</dbReference>
<protein>
    <recommendedName>
        <fullName evidence="8">Nitroreductase domain-containing protein</fullName>
    </recommendedName>
</protein>
<evidence type="ECO:0000313" key="10">
    <source>
        <dbReference type="Proteomes" id="UP000000689"/>
    </source>
</evidence>
<keyword evidence="10" id="KW-1185">Reference proteome</keyword>
<dbReference type="GeneID" id="11494580"/>
<evidence type="ECO:0000256" key="1">
    <source>
        <dbReference type="ARBA" id="ARBA00001917"/>
    </source>
</evidence>
<comment type="similarity">
    <text evidence="4">Belongs to the nitroreductase family.</text>
</comment>
<comment type="cofactor">
    <cofactor evidence="1">
        <name>FMN</name>
        <dbReference type="ChEBI" id="CHEBI:58210"/>
    </cofactor>
</comment>
<evidence type="ECO:0000256" key="5">
    <source>
        <dbReference type="ARBA" id="ARBA00022490"/>
    </source>
</evidence>
<dbReference type="KEGG" id="ndi:NDAI_0A00620"/>
<organism evidence="9 10">
    <name type="scientific">Naumovozyma dairenensis (strain ATCC 10597 / BCRC 20456 / CBS 421 / NBRC 0211 / NRRL Y-12639)</name>
    <name type="common">Saccharomyces dairenensis</name>
    <dbReference type="NCBI Taxonomy" id="1071378"/>
    <lineage>
        <taxon>Eukaryota</taxon>
        <taxon>Fungi</taxon>
        <taxon>Dikarya</taxon>
        <taxon>Ascomycota</taxon>
        <taxon>Saccharomycotina</taxon>
        <taxon>Saccharomycetes</taxon>
        <taxon>Saccharomycetales</taxon>
        <taxon>Saccharomycetaceae</taxon>
        <taxon>Naumovozyma</taxon>
    </lineage>
</organism>
<dbReference type="AlphaFoldDB" id="G0W332"/>
<evidence type="ECO:0000256" key="2">
    <source>
        <dbReference type="ARBA" id="ARBA00004123"/>
    </source>
</evidence>
<keyword evidence="7" id="KW-0539">Nucleus</keyword>
<dbReference type="RefSeq" id="XP_003667463.1">
    <property type="nucleotide sequence ID" value="XM_003667415.1"/>
</dbReference>
<comment type="subcellular location">
    <subcellularLocation>
        <location evidence="3">Cytoplasm</location>
    </subcellularLocation>
    <subcellularLocation>
        <location evidence="2">Nucleus</location>
    </subcellularLocation>
</comment>
<dbReference type="HOGENOM" id="CLU_073125_1_0_1"/>
<dbReference type="FunFam" id="3.40.109.10:FF:000001">
    <property type="entry name" value="Nitroreductase family"/>
    <property type="match status" value="1"/>
</dbReference>
<feature type="domain" description="Nitroreductase" evidence="8">
    <location>
        <begin position="11"/>
        <end position="150"/>
    </location>
</feature>
<dbReference type="InterPro" id="IPR000415">
    <property type="entry name" value="Nitroreductase-like"/>
</dbReference>
<evidence type="ECO:0000259" key="8">
    <source>
        <dbReference type="Pfam" id="PF00881"/>
    </source>
</evidence>
<dbReference type="InterPro" id="IPR033877">
    <property type="entry name" value="Frm2/Hbn1"/>
</dbReference>
<evidence type="ECO:0000313" key="9">
    <source>
        <dbReference type="EMBL" id="CCD22220.1"/>
    </source>
</evidence>
<name>G0W332_NAUDC</name>